<sequence>MTPAMTATKYPPLPPTIKHQHTNLNPNSTVGRSRTFTKLLSPPALTKTTTTTMTTPTMHRLPHLPITSTDHRSPLQLRTWSRTRTGSTLRHLLLRTTTITLLRLPHQCTVPHHRLPSITLQLPSTAHLNRCTVRRHLLTVPRPTASRLPHTTMPFHRTMLLLLLTMLRGASSIRKCDLVNV</sequence>
<feature type="region of interest" description="Disordered" evidence="1">
    <location>
        <begin position="1"/>
        <end position="30"/>
    </location>
</feature>
<dbReference type="Proteomes" id="UP000186922">
    <property type="component" value="Unassembled WGS sequence"/>
</dbReference>
<evidence type="ECO:0000256" key="1">
    <source>
        <dbReference type="SAM" id="MobiDB-lite"/>
    </source>
</evidence>
<dbReference type="AlphaFoldDB" id="A0A1D1V1W2"/>
<evidence type="ECO:0000313" key="3">
    <source>
        <dbReference type="Proteomes" id="UP000186922"/>
    </source>
</evidence>
<accession>A0A1D1V1W2</accession>
<keyword evidence="3" id="KW-1185">Reference proteome</keyword>
<comment type="caution">
    <text evidence="2">The sequence shown here is derived from an EMBL/GenBank/DDBJ whole genome shotgun (WGS) entry which is preliminary data.</text>
</comment>
<reference evidence="2 3" key="1">
    <citation type="journal article" date="2016" name="Nat. Commun.">
        <title>Extremotolerant tardigrade genome and improved radiotolerance of human cultured cells by tardigrade-unique protein.</title>
        <authorList>
            <person name="Hashimoto T."/>
            <person name="Horikawa D.D."/>
            <person name="Saito Y."/>
            <person name="Kuwahara H."/>
            <person name="Kozuka-Hata H."/>
            <person name="Shin-I T."/>
            <person name="Minakuchi Y."/>
            <person name="Ohishi K."/>
            <person name="Motoyama A."/>
            <person name="Aizu T."/>
            <person name="Enomoto A."/>
            <person name="Kondo K."/>
            <person name="Tanaka S."/>
            <person name="Hara Y."/>
            <person name="Koshikawa S."/>
            <person name="Sagara H."/>
            <person name="Miura T."/>
            <person name="Yokobori S."/>
            <person name="Miyagawa K."/>
            <person name="Suzuki Y."/>
            <person name="Kubo T."/>
            <person name="Oyama M."/>
            <person name="Kohara Y."/>
            <person name="Fujiyama A."/>
            <person name="Arakawa K."/>
            <person name="Katayama T."/>
            <person name="Toyoda A."/>
            <person name="Kunieda T."/>
        </authorList>
    </citation>
    <scope>NUCLEOTIDE SEQUENCE [LARGE SCALE GENOMIC DNA]</scope>
    <source>
        <strain evidence="2 3">YOKOZUNA-1</strain>
    </source>
</reference>
<dbReference type="EMBL" id="BDGG01000002">
    <property type="protein sequence ID" value="GAU92713.1"/>
    <property type="molecule type" value="Genomic_DNA"/>
</dbReference>
<evidence type="ECO:0000313" key="2">
    <source>
        <dbReference type="EMBL" id="GAU92713.1"/>
    </source>
</evidence>
<gene>
    <name evidence="2" type="primary">RvY_04760</name>
    <name evidence="2" type="synonym">RvY_04760.2</name>
    <name evidence="2" type="ORF">RvY_04760-2</name>
</gene>
<protein>
    <submittedName>
        <fullName evidence="2">Uncharacterized protein</fullName>
    </submittedName>
</protein>
<organism evidence="2 3">
    <name type="scientific">Ramazzottius varieornatus</name>
    <name type="common">Water bear</name>
    <name type="synonym">Tardigrade</name>
    <dbReference type="NCBI Taxonomy" id="947166"/>
    <lineage>
        <taxon>Eukaryota</taxon>
        <taxon>Metazoa</taxon>
        <taxon>Ecdysozoa</taxon>
        <taxon>Tardigrada</taxon>
        <taxon>Eutardigrada</taxon>
        <taxon>Parachela</taxon>
        <taxon>Hypsibioidea</taxon>
        <taxon>Ramazzottiidae</taxon>
        <taxon>Ramazzottius</taxon>
    </lineage>
</organism>
<name>A0A1D1V1W2_RAMVA</name>
<proteinExistence type="predicted"/>